<dbReference type="KEGG" id="slr:L21SP2_0888"/>
<keyword evidence="2 5" id="KW-0689">Ribosomal protein</keyword>
<accession>V5WER3</accession>
<sequence>MNTYTTKIKKNDQVMVVAGREKGKTGRVLRIDLKNGRILIEGVNMVKKAVRKKSQNDRGGIMEVEAPLHISNVQLVGKNGKPARAGFKLDGDKKVRVNAKTGEAL</sequence>
<evidence type="ECO:0000313" key="9">
    <source>
        <dbReference type="Proteomes" id="UP000018680"/>
    </source>
</evidence>
<dbReference type="Gene3D" id="2.30.30.30">
    <property type="match status" value="1"/>
</dbReference>
<keyword evidence="5" id="KW-0699">rRNA-binding</keyword>
<dbReference type="Proteomes" id="UP000018680">
    <property type="component" value="Chromosome"/>
</dbReference>
<dbReference type="PANTHER" id="PTHR12903">
    <property type="entry name" value="MITOCHONDRIAL RIBOSOMAL PROTEIN L24"/>
    <property type="match status" value="1"/>
</dbReference>
<dbReference type="HOGENOM" id="CLU_093315_2_0_12"/>
<dbReference type="Pfam" id="PF00467">
    <property type="entry name" value="KOW"/>
    <property type="match status" value="1"/>
</dbReference>
<evidence type="ECO:0000256" key="1">
    <source>
        <dbReference type="ARBA" id="ARBA00010618"/>
    </source>
</evidence>
<dbReference type="InterPro" id="IPR003256">
    <property type="entry name" value="Ribosomal_uL24"/>
</dbReference>
<dbReference type="GO" id="GO:0006412">
    <property type="term" value="P:translation"/>
    <property type="evidence" value="ECO:0007669"/>
    <property type="project" value="UniProtKB-UniRule"/>
</dbReference>
<dbReference type="HAMAP" id="MF_01326_B">
    <property type="entry name" value="Ribosomal_uL24_B"/>
    <property type="match status" value="1"/>
</dbReference>
<keyword evidence="5" id="KW-0694">RNA-binding</keyword>
<dbReference type="OrthoDB" id="9807419at2"/>
<dbReference type="PATRIC" id="fig|1307761.3.peg.889"/>
<dbReference type="SUPFAM" id="SSF50104">
    <property type="entry name" value="Translation proteins SH3-like domain"/>
    <property type="match status" value="1"/>
</dbReference>
<comment type="function">
    <text evidence="5">One of two assembly initiator proteins, it binds directly to the 5'-end of the 23S rRNA, where it nucleates assembly of the 50S subunit.</text>
</comment>
<reference evidence="8 9" key="1">
    <citation type="journal article" date="2015" name="Stand. Genomic Sci.">
        <title>Complete genome sequence and description of Salinispira pacifica gen. nov., sp. nov., a novel spirochaete isolated form a hypersaline microbial mat.</title>
        <authorList>
            <person name="Ben Hania W."/>
            <person name="Joseph M."/>
            <person name="Schumann P."/>
            <person name="Bunk B."/>
            <person name="Fiebig A."/>
            <person name="Sproer C."/>
            <person name="Klenk H.P."/>
            <person name="Fardeau M.L."/>
            <person name="Spring S."/>
        </authorList>
    </citation>
    <scope>NUCLEOTIDE SEQUENCE [LARGE SCALE GENOMIC DNA]</scope>
    <source>
        <strain evidence="8 9">L21-RPul-D2</strain>
    </source>
</reference>
<dbReference type="Pfam" id="PF17136">
    <property type="entry name" value="ribosomal_L24"/>
    <property type="match status" value="1"/>
</dbReference>
<evidence type="ECO:0000259" key="7">
    <source>
        <dbReference type="SMART" id="SM00739"/>
    </source>
</evidence>
<comment type="subunit">
    <text evidence="5">Part of the 50S ribosomal subunit.</text>
</comment>
<evidence type="ECO:0000256" key="3">
    <source>
        <dbReference type="ARBA" id="ARBA00023274"/>
    </source>
</evidence>
<dbReference type="InterPro" id="IPR005825">
    <property type="entry name" value="Ribosomal_uL24_CS"/>
</dbReference>
<name>V5WER3_9SPIO</name>
<dbReference type="PROSITE" id="PS01108">
    <property type="entry name" value="RIBOSOMAL_L24"/>
    <property type="match status" value="1"/>
</dbReference>
<dbReference type="SMART" id="SM00739">
    <property type="entry name" value="KOW"/>
    <property type="match status" value="1"/>
</dbReference>
<dbReference type="InterPro" id="IPR014722">
    <property type="entry name" value="Rib_uL2_dom2"/>
</dbReference>
<dbReference type="CDD" id="cd06089">
    <property type="entry name" value="KOW_RPL26"/>
    <property type="match status" value="1"/>
</dbReference>
<dbReference type="AlphaFoldDB" id="V5WER3"/>
<dbReference type="STRING" id="1307761.L21SP2_0888"/>
<gene>
    <name evidence="5" type="primary">rplX</name>
    <name evidence="8" type="ORF">L21SP2_0888</name>
</gene>
<dbReference type="GO" id="GO:0019843">
    <property type="term" value="F:rRNA binding"/>
    <property type="evidence" value="ECO:0007669"/>
    <property type="project" value="UniProtKB-UniRule"/>
</dbReference>
<comment type="function">
    <text evidence="5">One of the proteins that surrounds the polypeptide exit tunnel on the outside of the subunit.</text>
</comment>
<dbReference type="InterPro" id="IPR057264">
    <property type="entry name" value="Ribosomal_uL24_C"/>
</dbReference>
<organism evidence="8 9">
    <name type="scientific">Salinispira pacifica</name>
    <dbReference type="NCBI Taxonomy" id="1307761"/>
    <lineage>
        <taxon>Bacteria</taxon>
        <taxon>Pseudomonadati</taxon>
        <taxon>Spirochaetota</taxon>
        <taxon>Spirochaetia</taxon>
        <taxon>Spirochaetales</taxon>
        <taxon>Spirochaetaceae</taxon>
        <taxon>Salinispira</taxon>
    </lineage>
</organism>
<dbReference type="RefSeq" id="WP_024267239.1">
    <property type="nucleotide sequence ID" value="NC_023035.1"/>
</dbReference>
<comment type="similarity">
    <text evidence="1 5 6">Belongs to the universal ribosomal protein uL24 family.</text>
</comment>
<dbReference type="InterPro" id="IPR008991">
    <property type="entry name" value="Translation_prot_SH3-like_sf"/>
</dbReference>
<dbReference type="EMBL" id="CP006939">
    <property type="protein sequence ID" value="AHC14308.1"/>
    <property type="molecule type" value="Genomic_DNA"/>
</dbReference>
<evidence type="ECO:0000256" key="5">
    <source>
        <dbReference type="HAMAP-Rule" id="MF_01326"/>
    </source>
</evidence>
<dbReference type="GO" id="GO:0003735">
    <property type="term" value="F:structural constituent of ribosome"/>
    <property type="evidence" value="ECO:0007669"/>
    <property type="project" value="InterPro"/>
</dbReference>
<keyword evidence="3 5" id="KW-0687">Ribonucleoprotein</keyword>
<feature type="domain" description="KOW" evidence="7">
    <location>
        <begin position="7"/>
        <end position="34"/>
    </location>
</feature>
<evidence type="ECO:0000256" key="6">
    <source>
        <dbReference type="RuleBase" id="RU003477"/>
    </source>
</evidence>
<dbReference type="eggNOG" id="COG0198">
    <property type="taxonomic scope" value="Bacteria"/>
</dbReference>
<dbReference type="InterPro" id="IPR005824">
    <property type="entry name" value="KOW"/>
</dbReference>
<evidence type="ECO:0000313" key="8">
    <source>
        <dbReference type="EMBL" id="AHC14308.1"/>
    </source>
</evidence>
<dbReference type="NCBIfam" id="TIGR01079">
    <property type="entry name" value="rplX_bact"/>
    <property type="match status" value="1"/>
</dbReference>
<dbReference type="InterPro" id="IPR041988">
    <property type="entry name" value="Ribosomal_uL24_KOW"/>
</dbReference>
<dbReference type="GO" id="GO:0005840">
    <property type="term" value="C:ribosome"/>
    <property type="evidence" value="ECO:0007669"/>
    <property type="project" value="UniProtKB-KW"/>
</dbReference>
<protein>
    <recommendedName>
        <fullName evidence="4 5">Large ribosomal subunit protein uL24</fullName>
    </recommendedName>
</protein>
<evidence type="ECO:0000256" key="2">
    <source>
        <dbReference type="ARBA" id="ARBA00022980"/>
    </source>
</evidence>
<evidence type="ECO:0000256" key="4">
    <source>
        <dbReference type="ARBA" id="ARBA00035206"/>
    </source>
</evidence>
<proteinExistence type="inferred from homology"/>
<keyword evidence="9" id="KW-1185">Reference proteome</keyword>
<dbReference type="GO" id="GO:1990904">
    <property type="term" value="C:ribonucleoprotein complex"/>
    <property type="evidence" value="ECO:0007669"/>
    <property type="project" value="UniProtKB-KW"/>
</dbReference>